<name>A0ABP8UGC4_9ACTN</name>
<dbReference type="RefSeq" id="WP_345433973.1">
    <property type="nucleotide sequence ID" value="NZ_BAABHK010000008.1"/>
</dbReference>
<proteinExistence type="predicted"/>
<accession>A0ABP8UGC4</accession>
<dbReference type="EMBL" id="BAABHK010000008">
    <property type="protein sequence ID" value="GAA4630317.1"/>
    <property type="molecule type" value="Genomic_DNA"/>
</dbReference>
<sequence length="128" mass="13597">MAGYPGFGVLLARLSGHRNPDVGDLSRLAGAGETDWRLYLPAVKIQRVGCGRLRPTLDLVAGLATALGVRADDMAALIGVELPGDTPPRDPAGIDVAELIWDVRRLTADQVLQACDAAKSMGRGRPRR</sequence>
<reference evidence="2" key="1">
    <citation type="journal article" date="2019" name="Int. J. Syst. Evol. Microbiol.">
        <title>The Global Catalogue of Microorganisms (GCM) 10K type strain sequencing project: providing services to taxonomists for standard genome sequencing and annotation.</title>
        <authorList>
            <consortium name="The Broad Institute Genomics Platform"/>
            <consortium name="The Broad Institute Genome Sequencing Center for Infectious Disease"/>
            <person name="Wu L."/>
            <person name="Ma J."/>
        </authorList>
    </citation>
    <scope>NUCLEOTIDE SEQUENCE [LARGE SCALE GENOMIC DNA]</scope>
    <source>
        <strain evidence="2">JCM 17939</strain>
    </source>
</reference>
<organism evidence="1 2">
    <name type="scientific">Actinoallomurus vinaceus</name>
    <dbReference type="NCBI Taxonomy" id="1080074"/>
    <lineage>
        <taxon>Bacteria</taxon>
        <taxon>Bacillati</taxon>
        <taxon>Actinomycetota</taxon>
        <taxon>Actinomycetes</taxon>
        <taxon>Streptosporangiales</taxon>
        <taxon>Thermomonosporaceae</taxon>
        <taxon>Actinoallomurus</taxon>
    </lineage>
</organism>
<keyword evidence="2" id="KW-1185">Reference proteome</keyword>
<evidence type="ECO:0008006" key="3">
    <source>
        <dbReference type="Google" id="ProtNLM"/>
    </source>
</evidence>
<evidence type="ECO:0000313" key="2">
    <source>
        <dbReference type="Proteomes" id="UP001501442"/>
    </source>
</evidence>
<comment type="caution">
    <text evidence="1">The sequence shown here is derived from an EMBL/GenBank/DDBJ whole genome shotgun (WGS) entry which is preliminary data.</text>
</comment>
<evidence type="ECO:0000313" key="1">
    <source>
        <dbReference type="EMBL" id="GAA4630317.1"/>
    </source>
</evidence>
<protein>
    <recommendedName>
        <fullName evidence="3">HTH cro/C1-type domain-containing protein</fullName>
    </recommendedName>
</protein>
<gene>
    <name evidence="1" type="ORF">GCM10023196_055180</name>
</gene>
<dbReference type="Proteomes" id="UP001501442">
    <property type="component" value="Unassembled WGS sequence"/>
</dbReference>